<accession>A0A3P3Z3B9</accession>
<feature type="compositionally biased region" description="Basic residues" evidence="3">
    <location>
        <begin position="391"/>
        <end position="402"/>
    </location>
</feature>
<feature type="domain" description="CBS" evidence="6">
    <location>
        <begin position="250"/>
        <end position="310"/>
    </location>
</feature>
<evidence type="ECO:0000259" key="6">
    <source>
        <dbReference type="PROSITE" id="PS51371"/>
    </source>
</evidence>
<dbReference type="GO" id="GO:0016020">
    <property type="term" value="C:membrane"/>
    <property type="evidence" value="ECO:0007669"/>
    <property type="project" value="UniProtKB-UniRule"/>
</dbReference>
<dbReference type="InterPro" id="IPR046342">
    <property type="entry name" value="CBS_dom_sf"/>
</dbReference>
<dbReference type="Gene3D" id="3.10.580.10">
    <property type="entry name" value="CBS-domain"/>
    <property type="match status" value="2"/>
</dbReference>
<protein>
    <submittedName>
        <fullName evidence="8">Domain_of_uncharacterized_function_DUF21/CBS_doma in/Cyclic_nucleotide-binding_domain_containing_protein</fullName>
    </submittedName>
</protein>
<dbReference type="PROSITE" id="PS51846">
    <property type="entry name" value="CNNM"/>
    <property type="match status" value="1"/>
</dbReference>
<dbReference type="GO" id="GO:0010960">
    <property type="term" value="P:magnesium ion homeostasis"/>
    <property type="evidence" value="ECO:0007669"/>
    <property type="project" value="InterPro"/>
</dbReference>
<dbReference type="AlphaFoldDB" id="A0A3P3Z3B9"/>
<proteinExistence type="predicted"/>
<gene>
    <name evidence="8" type="ORF">LBRM2904_18.0110</name>
</gene>
<feature type="region of interest" description="Disordered" evidence="3">
    <location>
        <begin position="357"/>
        <end position="409"/>
    </location>
</feature>
<evidence type="ECO:0000256" key="2">
    <source>
        <dbReference type="PROSITE-ProRule" id="PRU01193"/>
    </source>
</evidence>
<evidence type="ECO:0000259" key="5">
    <source>
        <dbReference type="PROSITE" id="PS50042"/>
    </source>
</evidence>
<reference evidence="8 9" key="1">
    <citation type="submission" date="2018-09" db="EMBL/GenBank/DDBJ databases">
        <authorList>
            <person name="Peiro R."/>
            <person name="Begona"/>
            <person name="Cbmso G."/>
            <person name="Lopez M."/>
            <person name="Gonzalez S."/>
        </authorList>
    </citation>
    <scope>NUCLEOTIDE SEQUENCE [LARGE SCALE GENOMIC DNA]</scope>
</reference>
<dbReference type="PROSITE" id="PS50042">
    <property type="entry name" value="CNMP_BINDING_3"/>
    <property type="match status" value="1"/>
</dbReference>
<keyword evidence="1" id="KW-0129">CBS domain</keyword>
<dbReference type="PROSITE" id="PS51371">
    <property type="entry name" value="CBS"/>
    <property type="match status" value="1"/>
</dbReference>
<feature type="transmembrane region" description="Helical" evidence="4">
    <location>
        <begin position="136"/>
        <end position="153"/>
    </location>
</feature>
<evidence type="ECO:0000259" key="7">
    <source>
        <dbReference type="PROSITE" id="PS51846"/>
    </source>
</evidence>
<feature type="compositionally biased region" description="Polar residues" evidence="3">
    <location>
        <begin position="365"/>
        <end position="379"/>
    </location>
</feature>
<dbReference type="Pfam" id="PF01595">
    <property type="entry name" value="CNNM"/>
    <property type="match status" value="1"/>
</dbReference>
<evidence type="ECO:0000256" key="1">
    <source>
        <dbReference type="PROSITE-ProRule" id="PRU00703"/>
    </source>
</evidence>
<dbReference type="Pfam" id="PF00571">
    <property type="entry name" value="CBS"/>
    <property type="match status" value="1"/>
</dbReference>
<dbReference type="InterPro" id="IPR002550">
    <property type="entry name" value="CNNM"/>
</dbReference>
<evidence type="ECO:0000256" key="4">
    <source>
        <dbReference type="SAM" id="Phobius"/>
    </source>
</evidence>
<keyword evidence="2 4" id="KW-0472">Membrane</keyword>
<dbReference type="InterPro" id="IPR045095">
    <property type="entry name" value="ACDP"/>
</dbReference>
<dbReference type="SUPFAM" id="SSF54631">
    <property type="entry name" value="CBS-domain pair"/>
    <property type="match status" value="1"/>
</dbReference>
<keyword evidence="2 4" id="KW-1133">Transmembrane helix</keyword>
<dbReference type="EMBL" id="LS997617">
    <property type="protein sequence ID" value="SYZ64640.1"/>
    <property type="molecule type" value="Genomic_DNA"/>
</dbReference>
<feature type="transmembrane region" description="Helical" evidence="4">
    <location>
        <begin position="51"/>
        <end position="73"/>
    </location>
</feature>
<feature type="transmembrane region" description="Helical" evidence="4">
    <location>
        <begin position="108"/>
        <end position="130"/>
    </location>
</feature>
<dbReference type="InterPro" id="IPR000644">
    <property type="entry name" value="CBS_dom"/>
</dbReference>
<dbReference type="SUPFAM" id="SSF51206">
    <property type="entry name" value="cAMP-binding domain-like"/>
    <property type="match status" value="1"/>
</dbReference>
<keyword evidence="2 4" id="KW-0812">Transmembrane</keyword>
<evidence type="ECO:0000256" key="3">
    <source>
        <dbReference type="SAM" id="MobiDB-lite"/>
    </source>
</evidence>
<dbReference type="InterPro" id="IPR000595">
    <property type="entry name" value="cNMP-bd_dom"/>
</dbReference>
<dbReference type="PANTHER" id="PTHR12064:SF94">
    <property type="entry name" value="UNEXTENDED PROTEIN"/>
    <property type="match status" value="1"/>
</dbReference>
<feature type="domain" description="Cyclic nucleotide-binding" evidence="5">
    <location>
        <begin position="564"/>
        <end position="622"/>
    </location>
</feature>
<dbReference type="InterPro" id="IPR018490">
    <property type="entry name" value="cNMP-bd_dom_sf"/>
</dbReference>
<organism evidence="8 9">
    <name type="scientific">Leishmania braziliensis MHOM/BR/75/M2904</name>
    <dbReference type="NCBI Taxonomy" id="420245"/>
    <lineage>
        <taxon>Eukaryota</taxon>
        <taxon>Discoba</taxon>
        <taxon>Euglenozoa</taxon>
        <taxon>Kinetoplastea</taxon>
        <taxon>Metakinetoplastina</taxon>
        <taxon>Trypanosomatida</taxon>
        <taxon>Trypanosomatidae</taxon>
        <taxon>Leishmaniinae</taxon>
        <taxon>Leishmania</taxon>
        <taxon>Leishmania braziliensis species complex</taxon>
    </lineage>
</organism>
<name>A0A3P3Z3B9_LEIBR</name>
<dbReference type="Gene3D" id="2.60.120.10">
    <property type="entry name" value="Jelly Rolls"/>
    <property type="match status" value="1"/>
</dbReference>
<feature type="domain" description="CNNM transmembrane" evidence="7">
    <location>
        <begin position="44"/>
        <end position="228"/>
    </location>
</feature>
<dbReference type="PANTHER" id="PTHR12064">
    <property type="entry name" value="METAL TRANSPORTER CNNM"/>
    <property type="match status" value="1"/>
</dbReference>
<evidence type="ECO:0000313" key="8">
    <source>
        <dbReference type="EMBL" id="SYZ64640.1"/>
    </source>
</evidence>
<dbReference type="InterPro" id="IPR014710">
    <property type="entry name" value="RmlC-like_jellyroll"/>
</dbReference>
<dbReference type="Proteomes" id="UP000319462">
    <property type="component" value="Chromosome 18"/>
</dbReference>
<evidence type="ECO:0000313" key="9">
    <source>
        <dbReference type="Proteomes" id="UP000319462"/>
    </source>
</evidence>
<sequence length="704" mass="77139">MKVALPFATLAKHTRRGLLALAAGILAHVALEVAASEQEATGYAALPKWVLIVFCISTVLLSAMYCGLTIGLLGMETIYLEIIADAGQESDRSYARKILPVRMLGHQLLVTLLVGNMLTLVLTSQLVAAIVGGSELVNFILGTLVILIFGEILPMSFCSNQNNALWAGARSLPALKISLFVLWPISKPLGLILDWLVGHEAGQVYDRKELKKLICMHCEKFSAKSGIDMDQARMMLSVMDMNEVTADAAMTPMENVVMLEASTRLDTALERRLWMYGISRVPVYQESRDRVIGVLYVKDLISNTYLCHDSDMTVRDFVLQHPRDLLVVKADTLLQEVLYIFEQHHTQLLFVEPADKAASDEQGGSPRNLSQGAKGSQLSRAGFRTIDGKQASKHGSGHKRQGSKPTAPVHCMPKVINSMALLSNAAEPSGFIGLVTLEDVIEELIASEIYDEDEYSGDTKLLSDVEAFDGSVIEPPPTRLPRVNFYSYGVSSTSENQCLSEDQLWALAYYLTRAYVYFATWNVSHVKFLLQHVGDVVVHVGDSCGDGEEQSDSTSSPGVAAGILDLAAVDPARVLYRAGHPSSAFTLVLSGGVEVIIGHERLRTELRSFSHLGEDALLSDAPFLPDYTAVVSRTSRLMRITQADVVMVERKLNEARARHHQTAVRLTPTLGEAVTTVVTVPPSSVPRKSLRKHMRSEAKRVAIE</sequence>
<dbReference type="Pfam" id="PF25562">
    <property type="entry name" value="CNBH_CNNM2_C"/>
    <property type="match status" value="1"/>
</dbReference>